<keyword evidence="6" id="KW-1185">Reference proteome</keyword>
<evidence type="ECO:0000259" key="4">
    <source>
        <dbReference type="Pfam" id="PF08240"/>
    </source>
</evidence>
<name>A0ABN3D8P4_9MICO</name>
<dbReference type="Pfam" id="PF00107">
    <property type="entry name" value="ADH_zinc_N"/>
    <property type="match status" value="1"/>
</dbReference>
<proteinExistence type="predicted"/>
<dbReference type="EMBL" id="BAAAQY010000001">
    <property type="protein sequence ID" value="GAA2224348.1"/>
    <property type="molecule type" value="Genomic_DNA"/>
</dbReference>
<feature type="domain" description="Alcohol dehydrogenase-like N-terminal" evidence="4">
    <location>
        <begin position="27"/>
        <end position="161"/>
    </location>
</feature>
<dbReference type="PANTHER" id="PTHR43401:SF2">
    <property type="entry name" value="L-THREONINE 3-DEHYDROGENASE"/>
    <property type="match status" value="1"/>
</dbReference>
<gene>
    <name evidence="5" type="primary">bdhA</name>
    <name evidence="5" type="ORF">GCM10009851_04700</name>
</gene>
<dbReference type="Gene3D" id="3.40.50.720">
    <property type="entry name" value="NAD(P)-binding Rossmann-like Domain"/>
    <property type="match status" value="1"/>
</dbReference>
<dbReference type="SUPFAM" id="SSF51735">
    <property type="entry name" value="NAD(P)-binding Rossmann-fold domains"/>
    <property type="match status" value="1"/>
</dbReference>
<protein>
    <submittedName>
        <fullName evidence="5">(R,R)-butanediol dehydrogenase</fullName>
    </submittedName>
</protein>
<evidence type="ECO:0000313" key="6">
    <source>
        <dbReference type="Proteomes" id="UP001500929"/>
    </source>
</evidence>
<accession>A0ABN3D8P4</accession>
<reference evidence="5 6" key="1">
    <citation type="journal article" date="2019" name="Int. J. Syst. Evol. Microbiol.">
        <title>The Global Catalogue of Microorganisms (GCM) 10K type strain sequencing project: providing services to taxonomists for standard genome sequencing and annotation.</title>
        <authorList>
            <consortium name="The Broad Institute Genomics Platform"/>
            <consortium name="The Broad Institute Genome Sequencing Center for Infectious Disease"/>
            <person name="Wu L."/>
            <person name="Ma J."/>
        </authorList>
    </citation>
    <scope>NUCLEOTIDE SEQUENCE [LARGE SCALE GENOMIC DNA]</scope>
    <source>
        <strain evidence="5 6">JCM 16117</strain>
    </source>
</reference>
<organism evidence="5 6">
    <name type="scientific">Herbiconiux moechotypicola</name>
    <dbReference type="NCBI Taxonomy" id="637393"/>
    <lineage>
        <taxon>Bacteria</taxon>
        <taxon>Bacillati</taxon>
        <taxon>Actinomycetota</taxon>
        <taxon>Actinomycetes</taxon>
        <taxon>Micrococcales</taxon>
        <taxon>Microbacteriaceae</taxon>
        <taxon>Herbiconiux</taxon>
    </lineage>
</organism>
<dbReference type="SUPFAM" id="SSF50129">
    <property type="entry name" value="GroES-like"/>
    <property type="match status" value="1"/>
</dbReference>
<dbReference type="InterPro" id="IPR013154">
    <property type="entry name" value="ADH-like_N"/>
</dbReference>
<dbReference type="InterPro" id="IPR050129">
    <property type="entry name" value="Zn_alcohol_dh"/>
</dbReference>
<keyword evidence="2" id="KW-0560">Oxidoreductase</keyword>
<dbReference type="RefSeq" id="WP_259477596.1">
    <property type="nucleotide sequence ID" value="NZ_BAAAQY010000001.1"/>
</dbReference>
<comment type="caution">
    <text evidence="5">The sequence shown here is derived from an EMBL/GenBank/DDBJ whole genome shotgun (WGS) entry which is preliminary data.</text>
</comment>
<evidence type="ECO:0000256" key="2">
    <source>
        <dbReference type="ARBA" id="ARBA00023002"/>
    </source>
</evidence>
<dbReference type="Pfam" id="PF08240">
    <property type="entry name" value="ADH_N"/>
    <property type="match status" value="1"/>
</dbReference>
<dbReference type="PANTHER" id="PTHR43401">
    <property type="entry name" value="L-THREONINE 3-DEHYDROGENASE"/>
    <property type="match status" value="1"/>
</dbReference>
<evidence type="ECO:0000259" key="3">
    <source>
        <dbReference type="Pfam" id="PF00107"/>
    </source>
</evidence>
<dbReference type="Proteomes" id="UP001500929">
    <property type="component" value="Unassembled WGS sequence"/>
</dbReference>
<sequence>MSYLSMELVGHRMVAPVQRDDAPLAVGEVRIRVEAASLCPTDVKKWDDAALPARLAALAEAEAEASVKARGLVLGHEFAGVVIETHESVTDVLVGDRVTVDPVLRCGACRWCADGHPEYCVELLGIGAAAGDPVACVVAGLGGGFAEHVVVPARNVIPLPDELSFADGALVEPLADVVHALEAARLRPGDVTAVVGLGPMGVLHVEALLFAGHRVIGVDPREDRRAVVEALGATAVVPHELPAVDAVFITAGGGAHVPATEHALERLAPGGRVVLFSSGAKGVALTVDSNRMHYRRQTLTGVVGFDRRHAVEAMRILASGGISVELVRQPSLPLARLGEAFAGVLDPGVLKTAILFGDSALEESATAPVAAEKAEAA</sequence>
<dbReference type="InterPro" id="IPR011032">
    <property type="entry name" value="GroES-like_sf"/>
</dbReference>
<evidence type="ECO:0000313" key="5">
    <source>
        <dbReference type="EMBL" id="GAA2224348.1"/>
    </source>
</evidence>
<dbReference type="InterPro" id="IPR036291">
    <property type="entry name" value="NAD(P)-bd_dom_sf"/>
</dbReference>
<feature type="domain" description="Alcohol dehydrogenase-like C-terminal" evidence="3">
    <location>
        <begin position="199"/>
        <end position="316"/>
    </location>
</feature>
<comment type="cofactor">
    <cofactor evidence="1">
        <name>Zn(2+)</name>
        <dbReference type="ChEBI" id="CHEBI:29105"/>
    </cofactor>
</comment>
<evidence type="ECO:0000256" key="1">
    <source>
        <dbReference type="ARBA" id="ARBA00001947"/>
    </source>
</evidence>
<dbReference type="InterPro" id="IPR013149">
    <property type="entry name" value="ADH-like_C"/>
</dbReference>
<dbReference type="Gene3D" id="3.90.180.10">
    <property type="entry name" value="Medium-chain alcohol dehydrogenases, catalytic domain"/>
    <property type="match status" value="1"/>
</dbReference>